<dbReference type="GO" id="GO:0003677">
    <property type="term" value="F:DNA binding"/>
    <property type="evidence" value="ECO:0007669"/>
    <property type="project" value="UniProtKB-KW"/>
</dbReference>
<organism evidence="8">
    <name type="scientific">candidate division WOR-3 bacterium</name>
    <dbReference type="NCBI Taxonomy" id="2052148"/>
    <lineage>
        <taxon>Bacteria</taxon>
        <taxon>Bacteria division WOR-3</taxon>
    </lineage>
</organism>
<dbReference type="InterPro" id="IPR013324">
    <property type="entry name" value="RNA_pol_sigma_r3/r4-like"/>
</dbReference>
<dbReference type="SUPFAM" id="SSF88946">
    <property type="entry name" value="Sigma2 domain of RNA polymerase sigma factors"/>
    <property type="match status" value="1"/>
</dbReference>
<dbReference type="Pfam" id="PF08281">
    <property type="entry name" value="Sigma70_r4_2"/>
    <property type="match status" value="1"/>
</dbReference>
<keyword evidence="4" id="KW-0238">DNA-binding</keyword>
<dbReference type="InterPro" id="IPR013325">
    <property type="entry name" value="RNA_pol_sigma_r2"/>
</dbReference>
<dbReference type="InterPro" id="IPR039425">
    <property type="entry name" value="RNA_pol_sigma-70-like"/>
</dbReference>
<evidence type="ECO:0000256" key="3">
    <source>
        <dbReference type="ARBA" id="ARBA00023082"/>
    </source>
</evidence>
<evidence type="ECO:0000256" key="1">
    <source>
        <dbReference type="ARBA" id="ARBA00010641"/>
    </source>
</evidence>
<dbReference type="AlphaFoldDB" id="A0A7C4CBP4"/>
<dbReference type="PANTHER" id="PTHR43133">
    <property type="entry name" value="RNA POLYMERASE ECF-TYPE SIGMA FACTO"/>
    <property type="match status" value="1"/>
</dbReference>
<proteinExistence type="inferred from homology"/>
<dbReference type="EMBL" id="DSUT01000117">
    <property type="protein sequence ID" value="HGK28423.1"/>
    <property type="molecule type" value="Genomic_DNA"/>
</dbReference>
<dbReference type="NCBIfam" id="TIGR02937">
    <property type="entry name" value="sigma70-ECF"/>
    <property type="match status" value="1"/>
</dbReference>
<comment type="similarity">
    <text evidence="1">Belongs to the sigma-70 factor family. ECF subfamily.</text>
</comment>
<evidence type="ECO:0000256" key="5">
    <source>
        <dbReference type="ARBA" id="ARBA00023163"/>
    </source>
</evidence>
<keyword evidence="5" id="KW-0804">Transcription</keyword>
<dbReference type="InterPro" id="IPR013249">
    <property type="entry name" value="RNA_pol_sigma70_r4_t2"/>
</dbReference>
<keyword evidence="3" id="KW-0731">Sigma factor</keyword>
<sequence length="198" mass="22215">MSDDLRSPGAEVGDEELVRRAQAGEDGAMRELHRRYYDGMFVLALRWLRDETRARDAVQAVFADAFGAIRRFRGRSKFSTWLFKLARNRLIKQVQAAEREPGWSRRVDAEAAGEAGLLVSESAERVFGERRAFLELLGLIQQLEPEQASALTLRFVVGLSLAETAQVLGVSEAAAGMRITRGRERLRGLLLRRQDGEA</sequence>
<accession>A0A7C4CBP4</accession>
<feature type="domain" description="RNA polymerase sigma-70 region 2" evidence="6">
    <location>
        <begin position="32"/>
        <end position="99"/>
    </location>
</feature>
<feature type="domain" description="RNA polymerase sigma factor 70 region 4 type 2" evidence="7">
    <location>
        <begin position="134"/>
        <end position="186"/>
    </location>
</feature>
<dbReference type="InterPro" id="IPR007627">
    <property type="entry name" value="RNA_pol_sigma70_r2"/>
</dbReference>
<keyword evidence="2" id="KW-0805">Transcription regulation</keyword>
<evidence type="ECO:0000259" key="7">
    <source>
        <dbReference type="Pfam" id="PF08281"/>
    </source>
</evidence>
<dbReference type="Gene3D" id="1.10.1740.10">
    <property type="match status" value="1"/>
</dbReference>
<dbReference type="SUPFAM" id="SSF88659">
    <property type="entry name" value="Sigma3 and sigma4 domains of RNA polymerase sigma factors"/>
    <property type="match status" value="1"/>
</dbReference>
<evidence type="ECO:0000313" key="8">
    <source>
        <dbReference type="EMBL" id="HGK28423.1"/>
    </source>
</evidence>
<dbReference type="GO" id="GO:0016987">
    <property type="term" value="F:sigma factor activity"/>
    <property type="evidence" value="ECO:0007669"/>
    <property type="project" value="UniProtKB-KW"/>
</dbReference>
<evidence type="ECO:0000256" key="2">
    <source>
        <dbReference type="ARBA" id="ARBA00023015"/>
    </source>
</evidence>
<dbReference type="Pfam" id="PF04542">
    <property type="entry name" value="Sigma70_r2"/>
    <property type="match status" value="1"/>
</dbReference>
<dbReference type="Gene3D" id="1.10.10.10">
    <property type="entry name" value="Winged helix-like DNA-binding domain superfamily/Winged helix DNA-binding domain"/>
    <property type="match status" value="1"/>
</dbReference>
<gene>
    <name evidence="8" type="ORF">ENS41_05655</name>
</gene>
<reference evidence="8" key="1">
    <citation type="journal article" date="2020" name="mSystems">
        <title>Genome- and Community-Level Interaction Insights into Carbon Utilization and Element Cycling Functions of Hydrothermarchaeota in Hydrothermal Sediment.</title>
        <authorList>
            <person name="Zhou Z."/>
            <person name="Liu Y."/>
            <person name="Xu W."/>
            <person name="Pan J."/>
            <person name="Luo Z.H."/>
            <person name="Li M."/>
        </authorList>
    </citation>
    <scope>NUCLEOTIDE SEQUENCE [LARGE SCALE GENOMIC DNA]</scope>
    <source>
        <strain evidence="8">SpSt-488</strain>
    </source>
</reference>
<name>A0A7C4CBP4_UNCW3</name>
<dbReference type="InterPro" id="IPR014284">
    <property type="entry name" value="RNA_pol_sigma-70_dom"/>
</dbReference>
<evidence type="ECO:0000259" key="6">
    <source>
        <dbReference type="Pfam" id="PF04542"/>
    </source>
</evidence>
<protein>
    <submittedName>
        <fullName evidence="8">Sigma-70 family RNA polymerase sigma factor</fullName>
    </submittedName>
</protein>
<dbReference type="PANTHER" id="PTHR43133:SF8">
    <property type="entry name" value="RNA POLYMERASE SIGMA FACTOR HI_1459-RELATED"/>
    <property type="match status" value="1"/>
</dbReference>
<evidence type="ECO:0000256" key="4">
    <source>
        <dbReference type="ARBA" id="ARBA00023125"/>
    </source>
</evidence>
<comment type="caution">
    <text evidence="8">The sequence shown here is derived from an EMBL/GenBank/DDBJ whole genome shotgun (WGS) entry which is preliminary data.</text>
</comment>
<dbReference type="GO" id="GO:0006352">
    <property type="term" value="P:DNA-templated transcription initiation"/>
    <property type="evidence" value="ECO:0007669"/>
    <property type="project" value="InterPro"/>
</dbReference>
<dbReference type="InterPro" id="IPR036388">
    <property type="entry name" value="WH-like_DNA-bd_sf"/>
</dbReference>